<dbReference type="PANTHER" id="PTHR31545:SF5">
    <property type="entry name" value="SPEEDY PROTEIN A"/>
    <property type="match status" value="1"/>
</dbReference>
<proteinExistence type="inferred from homology"/>
<accession>A0A7J7J3H3</accession>
<protein>
    <submittedName>
        <fullName evidence="3">SPDYA</fullName>
    </submittedName>
</protein>
<dbReference type="PANTHER" id="PTHR31545">
    <property type="entry name" value="SEEDY PROTEIN A/C FAMILY MEMBER"/>
    <property type="match status" value="1"/>
</dbReference>
<evidence type="ECO:0000256" key="1">
    <source>
        <dbReference type="ARBA" id="ARBA00010932"/>
    </source>
</evidence>
<evidence type="ECO:0000313" key="4">
    <source>
        <dbReference type="Proteomes" id="UP000593567"/>
    </source>
</evidence>
<comment type="similarity">
    <text evidence="1">Belongs to the Speedy/Ringo family.</text>
</comment>
<comment type="caution">
    <text evidence="3">The sequence shown here is derived from an EMBL/GenBank/DDBJ whole genome shotgun (WGS) entry which is preliminary data.</text>
</comment>
<name>A0A7J7J3H3_BUGNE</name>
<dbReference type="InterPro" id="IPR052316">
    <property type="entry name" value="Speedy-Ringo_regulator"/>
</dbReference>
<organism evidence="3 4">
    <name type="scientific">Bugula neritina</name>
    <name type="common">Brown bryozoan</name>
    <name type="synonym">Sertularia neritina</name>
    <dbReference type="NCBI Taxonomy" id="10212"/>
    <lineage>
        <taxon>Eukaryota</taxon>
        <taxon>Metazoa</taxon>
        <taxon>Spiralia</taxon>
        <taxon>Lophotrochozoa</taxon>
        <taxon>Bryozoa</taxon>
        <taxon>Gymnolaemata</taxon>
        <taxon>Cheilostomatida</taxon>
        <taxon>Flustrina</taxon>
        <taxon>Buguloidea</taxon>
        <taxon>Bugulidae</taxon>
        <taxon>Bugula</taxon>
    </lineage>
</organism>
<keyword evidence="4" id="KW-1185">Reference proteome</keyword>
<gene>
    <name evidence="3" type="ORF">EB796_021033</name>
</gene>
<dbReference type="OrthoDB" id="9442170at2759"/>
<dbReference type="AlphaFoldDB" id="A0A7J7J3H3"/>
<keyword evidence="2" id="KW-0131">Cell cycle</keyword>
<dbReference type="Pfam" id="PF11357">
    <property type="entry name" value="Spy1"/>
    <property type="match status" value="1"/>
</dbReference>
<evidence type="ECO:0000256" key="2">
    <source>
        <dbReference type="ARBA" id="ARBA00023306"/>
    </source>
</evidence>
<dbReference type="Proteomes" id="UP000593567">
    <property type="component" value="Unassembled WGS sequence"/>
</dbReference>
<reference evidence="3" key="1">
    <citation type="submission" date="2020-06" db="EMBL/GenBank/DDBJ databases">
        <title>Draft genome of Bugula neritina, a colonial animal packing powerful symbionts and potential medicines.</title>
        <authorList>
            <person name="Rayko M."/>
        </authorList>
    </citation>
    <scope>NUCLEOTIDE SEQUENCE [LARGE SCALE GENOMIC DNA]</scope>
    <source>
        <strain evidence="3">Kwan_BN1</strain>
    </source>
</reference>
<sequence>MSDEISPSYEHTNPLVKSNRNLSSNLSHIDSSLFNTRQQVSQPEETLPNKKTVVHHSLSSTNSTSYKGFISVTSEQMTKFLQLLETPIIAKFLRFDVCLRVSDKYLLAMTFAYFARSKLQLMDYTVINFFAALYLAHDVEEDEEDYKYEVFPWALGTLWRIRYKTLLSLRDGLWKRMDYRAIVSKKCCDEIMAIEPDHAVWKRERKEHHAGAIRPWLKDKHDDGKLIGPNGSPRHCGLCKYPPQPEESDHDSLSPDNEKVWLQMNSSSSSLEEYNAGDITTASTGTAATFSMNEIQKTLAFSSNSTSKYSSGYGRSSSGCTGDTTLDWVDCFSDADNDLSAMHKPEA</sequence>
<dbReference type="InterPro" id="IPR020984">
    <property type="entry name" value="Speedy"/>
</dbReference>
<dbReference type="GO" id="GO:0019901">
    <property type="term" value="F:protein kinase binding"/>
    <property type="evidence" value="ECO:0007669"/>
    <property type="project" value="InterPro"/>
</dbReference>
<dbReference type="EMBL" id="VXIV02003154">
    <property type="protein sequence ID" value="KAF6020663.1"/>
    <property type="molecule type" value="Genomic_DNA"/>
</dbReference>
<evidence type="ECO:0000313" key="3">
    <source>
        <dbReference type="EMBL" id="KAF6020663.1"/>
    </source>
</evidence>